<dbReference type="PROSITE" id="PS50104">
    <property type="entry name" value="TIR"/>
    <property type="match status" value="1"/>
</dbReference>
<dbReference type="PANTHER" id="PTHR32009:SF155">
    <property type="entry name" value="DISEASE RESISTANCE PROTEIN (TIR-NBS-LRR CLASS)"/>
    <property type="match status" value="1"/>
</dbReference>
<gene>
    <name evidence="3" type="ORF">PIB30_014842</name>
</gene>
<dbReference type="PANTHER" id="PTHR32009">
    <property type="entry name" value="TMV RESISTANCE PROTEIN N-LIKE"/>
    <property type="match status" value="1"/>
</dbReference>
<protein>
    <recommendedName>
        <fullName evidence="2">TIR domain-containing protein</fullName>
    </recommendedName>
</protein>
<dbReference type="Pfam" id="PF01582">
    <property type="entry name" value="TIR"/>
    <property type="match status" value="1"/>
</dbReference>
<dbReference type="SUPFAM" id="SSF52200">
    <property type="entry name" value="Toll/Interleukin receptor TIR domain"/>
    <property type="match status" value="1"/>
</dbReference>
<evidence type="ECO:0000313" key="4">
    <source>
        <dbReference type="Proteomes" id="UP001341840"/>
    </source>
</evidence>
<name>A0ABU6R767_9FABA</name>
<dbReference type="InterPro" id="IPR035897">
    <property type="entry name" value="Toll_tir_struct_dom_sf"/>
</dbReference>
<feature type="domain" description="TIR" evidence="2">
    <location>
        <begin position="14"/>
        <end position="167"/>
    </location>
</feature>
<dbReference type="Proteomes" id="UP001341840">
    <property type="component" value="Unassembled WGS sequence"/>
</dbReference>
<accession>A0ABU6R767</accession>
<evidence type="ECO:0000313" key="3">
    <source>
        <dbReference type="EMBL" id="MED6119796.1"/>
    </source>
</evidence>
<dbReference type="Gene3D" id="3.40.50.10140">
    <property type="entry name" value="Toll/interleukin-1 receptor homology (TIR) domain"/>
    <property type="match status" value="1"/>
</dbReference>
<reference evidence="3 4" key="1">
    <citation type="journal article" date="2023" name="Plants (Basel)">
        <title>Bridging the Gap: Combining Genomics and Transcriptomics Approaches to Understand Stylosanthes scabra, an Orphan Legume from the Brazilian Caatinga.</title>
        <authorList>
            <person name="Ferreira-Neto J.R.C."/>
            <person name="da Silva M.D."/>
            <person name="Binneck E."/>
            <person name="de Melo N.F."/>
            <person name="da Silva R.H."/>
            <person name="de Melo A.L.T.M."/>
            <person name="Pandolfi V."/>
            <person name="Bustamante F.O."/>
            <person name="Brasileiro-Vidal A.C."/>
            <person name="Benko-Iseppon A.M."/>
        </authorList>
    </citation>
    <scope>NUCLEOTIDE SEQUENCE [LARGE SCALE GENOMIC DNA]</scope>
    <source>
        <tissue evidence="3">Leaves</tissue>
    </source>
</reference>
<proteinExistence type="predicted"/>
<comment type="caution">
    <text evidence="3">The sequence shown here is derived from an EMBL/GenBank/DDBJ whole genome shotgun (WGS) entry which is preliminary data.</text>
</comment>
<keyword evidence="1" id="KW-0520">NAD</keyword>
<sequence>MSYQSPERIPDPSWRYDVYLNFRGEDTRHGFISHLYQALNNAGIHAFIVVEELQSGDDISYTIFQAIEASRVSVVVFSENYASSRWCLDELTKIMECRRTKGHPVIPVFYAVDPADVRHQRGTFKEAFQRYEEIFSYDSHLSEKIHIWRAALTEAGSISGVVIRKYE</sequence>
<evidence type="ECO:0000259" key="2">
    <source>
        <dbReference type="PROSITE" id="PS50104"/>
    </source>
</evidence>
<dbReference type="SMART" id="SM00255">
    <property type="entry name" value="TIR"/>
    <property type="match status" value="1"/>
</dbReference>
<dbReference type="EMBL" id="JASCZI010030248">
    <property type="protein sequence ID" value="MED6119796.1"/>
    <property type="molecule type" value="Genomic_DNA"/>
</dbReference>
<keyword evidence="4" id="KW-1185">Reference proteome</keyword>
<dbReference type="InterPro" id="IPR000157">
    <property type="entry name" value="TIR_dom"/>
</dbReference>
<evidence type="ECO:0000256" key="1">
    <source>
        <dbReference type="ARBA" id="ARBA00023027"/>
    </source>
</evidence>
<organism evidence="3 4">
    <name type="scientific">Stylosanthes scabra</name>
    <dbReference type="NCBI Taxonomy" id="79078"/>
    <lineage>
        <taxon>Eukaryota</taxon>
        <taxon>Viridiplantae</taxon>
        <taxon>Streptophyta</taxon>
        <taxon>Embryophyta</taxon>
        <taxon>Tracheophyta</taxon>
        <taxon>Spermatophyta</taxon>
        <taxon>Magnoliopsida</taxon>
        <taxon>eudicotyledons</taxon>
        <taxon>Gunneridae</taxon>
        <taxon>Pentapetalae</taxon>
        <taxon>rosids</taxon>
        <taxon>fabids</taxon>
        <taxon>Fabales</taxon>
        <taxon>Fabaceae</taxon>
        <taxon>Papilionoideae</taxon>
        <taxon>50 kb inversion clade</taxon>
        <taxon>dalbergioids sensu lato</taxon>
        <taxon>Dalbergieae</taxon>
        <taxon>Pterocarpus clade</taxon>
        <taxon>Stylosanthes</taxon>
    </lineage>
</organism>